<gene>
    <name evidence="2" type="ORF">QBC33DRAFT_553953</name>
</gene>
<evidence type="ECO:0000256" key="1">
    <source>
        <dbReference type="SAM" id="MobiDB-lite"/>
    </source>
</evidence>
<accession>A0AAJ0CBL9</accession>
<dbReference type="GeneID" id="85312641"/>
<sequence>MDETECHYADYAWDSTADSGEDQNDHPMDGEFGGLCPEAIESADLFQHPQNDRSSYPVIVAADLFQHPQSYQSSCPTTPASSTFSGSTISPQVVVNGVPHTAGEVRLMAELLTQARQNSELPPSKYPSSNAVSIVEDWNKLRALREARGDPALAPPEAYLNLRVTIAQDMRDRDVRLEQEAEDQRGNHFVNSALAVIQDRGRLAEIVQSAVSKVDGHGANNVPEVDIRAVSEHLQAIVENTMLDSSSQLRSNISRMDGQIDALKAQIDVLTGAANGQLGTLAVAANTIPGTAHGHIYDAMRHALRDVMAEALRTVEFSAQASRSRHPFPALAQTPFQDRPSVGPHHTQGGALGLVALHKDKVTPAIRTRKPRGHRPTRLKEYMGKLFTKKETEDLP</sequence>
<organism evidence="2 3">
    <name type="scientific">Phialemonium atrogriseum</name>
    <dbReference type="NCBI Taxonomy" id="1093897"/>
    <lineage>
        <taxon>Eukaryota</taxon>
        <taxon>Fungi</taxon>
        <taxon>Dikarya</taxon>
        <taxon>Ascomycota</taxon>
        <taxon>Pezizomycotina</taxon>
        <taxon>Sordariomycetes</taxon>
        <taxon>Sordariomycetidae</taxon>
        <taxon>Cephalothecales</taxon>
        <taxon>Cephalothecaceae</taxon>
        <taxon>Phialemonium</taxon>
    </lineage>
</organism>
<dbReference type="EMBL" id="MU838997">
    <property type="protein sequence ID" value="KAK1772503.1"/>
    <property type="molecule type" value="Genomic_DNA"/>
</dbReference>
<name>A0AAJ0CBL9_9PEZI</name>
<comment type="caution">
    <text evidence="2">The sequence shown here is derived from an EMBL/GenBank/DDBJ whole genome shotgun (WGS) entry which is preliminary data.</text>
</comment>
<evidence type="ECO:0000313" key="3">
    <source>
        <dbReference type="Proteomes" id="UP001244011"/>
    </source>
</evidence>
<dbReference type="RefSeq" id="XP_060288716.1">
    <property type="nucleotide sequence ID" value="XM_060429454.1"/>
</dbReference>
<feature type="region of interest" description="Disordered" evidence="1">
    <location>
        <begin position="1"/>
        <end position="34"/>
    </location>
</feature>
<protein>
    <submittedName>
        <fullName evidence="2">Uncharacterized protein</fullName>
    </submittedName>
</protein>
<keyword evidence="3" id="KW-1185">Reference proteome</keyword>
<reference evidence="2" key="1">
    <citation type="submission" date="2023-06" db="EMBL/GenBank/DDBJ databases">
        <title>Genome-scale phylogeny and comparative genomics of the fungal order Sordariales.</title>
        <authorList>
            <consortium name="Lawrence Berkeley National Laboratory"/>
            <person name="Hensen N."/>
            <person name="Bonometti L."/>
            <person name="Westerberg I."/>
            <person name="Brannstrom I.O."/>
            <person name="Guillou S."/>
            <person name="Cros-Aarteil S."/>
            <person name="Calhoun S."/>
            <person name="Haridas S."/>
            <person name="Kuo A."/>
            <person name="Mondo S."/>
            <person name="Pangilinan J."/>
            <person name="Riley R."/>
            <person name="Labutti K."/>
            <person name="Andreopoulos B."/>
            <person name="Lipzen A."/>
            <person name="Chen C."/>
            <person name="Yanf M."/>
            <person name="Daum C."/>
            <person name="Ng V."/>
            <person name="Clum A."/>
            <person name="Steindorff A."/>
            <person name="Ohm R."/>
            <person name="Martin F."/>
            <person name="Silar P."/>
            <person name="Natvig D."/>
            <person name="Lalanne C."/>
            <person name="Gautier V."/>
            <person name="Ament-Velasquez S.L."/>
            <person name="Kruys A."/>
            <person name="Hutchinson M.I."/>
            <person name="Powell A.J."/>
            <person name="Barry K."/>
            <person name="Miller A.N."/>
            <person name="Grigoriev I.V."/>
            <person name="Debuchy R."/>
            <person name="Gladieux P."/>
            <person name="Thoren M.H."/>
            <person name="Johannesson H."/>
        </authorList>
    </citation>
    <scope>NUCLEOTIDE SEQUENCE</scope>
    <source>
        <strain evidence="2">8032-3</strain>
    </source>
</reference>
<dbReference type="AlphaFoldDB" id="A0AAJ0CBL9"/>
<evidence type="ECO:0000313" key="2">
    <source>
        <dbReference type="EMBL" id="KAK1772503.1"/>
    </source>
</evidence>
<proteinExistence type="predicted"/>
<dbReference type="Proteomes" id="UP001244011">
    <property type="component" value="Unassembled WGS sequence"/>
</dbReference>